<sequence>MHPQVLAQEIRTQDQSFRRRRSPTVPASPVERSEVGFTDVGRHLTLIVTIFRLKDRTFLDVRYRKSSSGRLEFRFHRDPLLHSHPQRQQLLQVLSPEDGDESPDTVGESGRDSSTYGTRRLARHGQLLEVTGPVSRVSREDEWRAPGRRNATHPSFVCILSQSLSMNIGNFSSIWVPAALCGLFAPVLMALDLTVMSSLRDPKSAVTGRDVRCVLLPVTCTAHKKIHSHCVPRSAYITDVELDVDCVVHCSIAWIVQVRVTLCLHGILHPSAQDVELDVDCVVHCSTAWIVQVRVTLCLHDIRQV</sequence>
<dbReference type="EMBL" id="JAWDGP010000957">
    <property type="protein sequence ID" value="KAK3795972.1"/>
    <property type="molecule type" value="Genomic_DNA"/>
</dbReference>
<evidence type="ECO:0000256" key="1">
    <source>
        <dbReference type="SAM" id="MobiDB-lite"/>
    </source>
</evidence>
<dbReference type="AlphaFoldDB" id="A0AAE1B022"/>
<accession>A0AAE1B022</accession>
<comment type="caution">
    <text evidence="2">The sequence shown here is derived from an EMBL/GenBank/DDBJ whole genome shotgun (WGS) entry which is preliminary data.</text>
</comment>
<name>A0AAE1B022_9GAST</name>
<feature type="region of interest" description="Disordered" evidence="1">
    <location>
        <begin position="95"/>
        <end position="118"/>
    </location>
</feature>
<proteinExistence type="predicted"/>
<feature type="region of interest" description="Disordered" evidence="1">
    <location>
        <begin position="1"/>
        <end position="30"/>
    </location>
</feature>
<evidence type="ECO:0000313" key="3">
    <source>
        <dbReference type="Proteomes" id="UP001283361"/>
    </source>
</evidence>
<gene>
    <name evidence="2" type="ORF">RRG08_042966</name>
</gene>
<protein>
    <submittedName>
        <fullName evidence="2">Uncharacterized protein</fullName>
    </submittedName>
</protein>
<evidence type="ECO:0000313" key="2">
    <source>
        <dbReference type="EMBL" id="KAK3795972.1"/>
    </source>
</evidence>
<organism evidence="2 3">
    <name type="scientific">Elysia crispata</name>
    <name type="common">lettuce slug</name>
    <dbReference type="NCBI Taxonomy" id="231223"/>
    <lineage>
        <taxon>Eukaryota</taxon>
        <taxon>Metazoa</taxon>
        <taxon>Spiralia</taxon>
        <taxon>Lophotrochozoa</taxon>
        <taxon>Mollusca</taxon>
        <taxon>Gastropoda</taxon>
        <taxon>Heterobranchia</taxon>
        <taxon>Euthyneura</taxon>
        <taxon>Panpulmonata</taxon>
        <taxon>Sacoglossa</taxon>
        <taxon>Placobranchoidea</taxon>
        <taxon>Plakobranchidae</taxon>
        <taxon>Elysia</taxon>
    </lineage>
</organism>
<keyword evidence="3" id="KW-1185">Reference proteome</keyword>
<reference evidence="2" key="1">
    <citation type="journal article" date="2023" name="G3 (Bethesda)">
        <title>A reference genome for the long-term kleptoplast-retaining sea slug Elysia crispata morphotype clarki.</title>
        <authorList>
            <person name="Eastman K.E."/>
            <person name="Pendleton A.L."/>
            <person name="Shaikh M.A."/>
            <person name="Suttiyut T."/>
            <person name="Ogas R."/>
            <person name="Tomko P."/>
            <person name="Gavelis G."/>
            <person name="Widhalm J.R."/>
            <person name="Wisecaver J.H."/>
        </authorList>
    </citation>
    <scope>NUCLEOTIDE SEQUENCE</scope>
    <source>
        <strain evidence="2">ECLA1</strain>
    </source>
</reference>
<dbReference type="Proteomes" id="UP001283361">
    <property type="component" value="Unassembled WGS sequence"/>
</dbReference>